<evidence type="ECO:0000256" key="1">
    <source>
        <dbReference type="ARBA" id="ARBA00010371"/>
    </source>
</evidence>
<reference evidence="5" key="1">
    <citation type="journal article" date="2023" name="Science">
        <title>Elucidation of the pathway for biosynthesis of saponin adjuvants from the soapbark tree.</title>
        <authorList>
            <person name="Reed J."/>
            <person name="Orme A."/>
            <person name="El-Demerdash A."/>
            <person name="Owen C."/>
            <person name="Martin L.B.B."/>
            <person name="Misra R.C."/>
            <person name="Kikuchi S."/>
            <person name="Rejzek M."/>
            <person name="Martin A.C."/>
            <person name="Harkess A."/>
            <person name="Leebens-Mack J."/>
            <person name="Louveau T."/>
            <person name="Stephenson M.J."/>
            <person name="Osbourn A."/>
        </authorList>
    </citation>
    <scope>NUCLEOTIDE SEQUENCE</scope>
    <source>
        <strain evidence="5">S10</strain>
    </source>
</reference>
<organism evidence="5 6">
    <name type="scientific">Quillaja saponaria</name>
    <name type="common">Soap bark tree</name>
    <dbReference type="NCBI Taxonomy" id="32244"/>
    <lineage>
        <taxon>Eukaryota</taxon>
        <taxon>Viridiplantae</taxon>
        <taxon>Streptophyta</taxon>
        <taxon>Embryophyta</taxon>
        <taxon>Tracheophyta</taxon>
        <taxon>Spermatophyta</taxon>
        <taxon>Magnoliopsida</taxon>
        <taxon>eudicotyledons</taxon>
        <taxon>Gunneridae</taxon>
        <taxon>Pentapetalae</taxon>
        <taxon>rosids</taxon>
        <taxon>fabids</taxon>
        <taxon>Fabales</taxon>
        <taxon>Quillajaceae</taxon>
        <taxon>Quillaja</taxon>
    </lineage>
</organism>
<evidence type="ECO:0000256" key="3">
    <source>
        <dbReference type="ARBA" id="ARBA00023027"/>
    </source>
</evidence>
<dbReference type="AlphaFoldDB" id="A0AAD7PX82"/>
<dbReference type="PANTHER" id="PTHR44573:SF3">
    <property type="entry name" value="CYTOSOLIC ALKENAL_ONE OXIDOREDUCTASE"/>
    <property type="match status" value="1"/>
</dbReference>
<dbReference type="GO" id="GO:0016628">
    <property type="term" value="F:oxidoreductase activity, acting on the CH-CH group of donors, NAD or NADP as acceptor"/>
    <property type="evidence" value="ECO:0007669"/>
    <property type="project" value="InterPro"/>
</dbReference>
<dbReference type="InterPro" id="IPR013154">
    <property type="entry name" value="ADH-like_N"/>
</dbReference>
<comment type="similarity">
    <text evidence="1">Belongs to the zinc-containing alcohol dehydrogenase family. Quinone oxidoreductase subfamily.</text>
</comment>
<dbReference type="SMART" id="SM00829">
    <property type="entry name" value="PKS_ER"/>
    <property type="match status" value="1"/>
</dbReference>
<evidence type="ECO:0000313" key="6">
    <source>
        <dbReference type="Proteomes" id="UP001163823"/>
    </source>
</evidence>
<sequence>MAAAADSTIPSHIKGWVYSEYGKASDVLKLDPNVPIPELKEDQVLIKVIAAALNPADSKRQLGYFKDSDTIPKTVPGYDVAGVVVKVGSQVKNFKEGDEVYGDINEKALEFPKKVGSLAEYTAAEERVLSLKPKNLSFVEAASLPLAIETAYEGLERAGLSAGQSILVLGGAGGVGTQVIQLAKHVFGASKIAATSSTGKLDLLKSLGAHLPIDYTKVKYEELPEKFDVVFDAVGEADRAVKAVKEGGQVVTIVPPPHPSATFFILTSTGTILEKLRPYLESGKVKPVIDPKGLFPFSQAVEAFSYRDTERATGKVVIYPIP</sequence>
<evidence type="ECO:0000313" key="5">
    <source>
        <dbReference type="EMBL" id="KAJ7970849.1"/>
    </source>
</evidence>
<dbReference type="KEGG" id="qsa:O6P43_008969"/>
<dbReference type="Gene3D" id="3.90.180.10">
    <property type="entry name" value="Medium-chain alcohol dehydrogenases, catalytic domain"/>
    <property type="match status" value="1"/>
</dbReference>
<dbReference type="SUPFAM" id="SSF51735">
    <property type="entry name" value="NAD(P)-binding Rossmann-fold domains"/>
    <property type="match status" value="1"/>
</dbReference>
<dbReference type="SUPFAM" id="SSF50129">
    <property type="entry name" value="GroES-like"/>
    <property type="match status" value="1"/>
</dbReference>
<dbReference type="EMBL" id="JARAOO010000004">
    <property type="protein sequence ID" value="KAJ7970849.1"/>
    <property type="molecule type" value="Genomic_DNA"/>
</dbReference>
<keyword evidence="6" id="KW-1185">Reference proteome</keyword>
<evidence type="ECO:0000256" key="2">
    <source>
        <dbReference type="ARBA" id="ARBA00023002"/>
    </source>
</evidence>
<dbReference type="CDD" id="cd05289">
    <property type="entry name" value="MDR_like_2"/>
    <property type="match status" value="1"/>
</dbReference>
<dbReference type="PROSITE" id="PS01162">
    <property type="entry name" value="QOR_ZETA_CRYSTAL"/>
    <property type="match status" value="1"/>
</dbReference>
<keyword evidence="2" id="KW-0560">Oxidoreductase</keyword>
<name>A0AAD7PX82_QUISA</name>
<protein>
    <submittedName>
        <fullName evidence="5">2-methylene-furan-3-one reductase-like</fullName>
    </submittedName>
</protein>
<proteinExistence type="inferred from homology"/>
<feature type="domain" description="Enoyl reductase (ER)" evidence="4">
    <location>
        <begin position="23"/>
        <end position="318"/>
    </location>
</feature>
<dbReference type="InterPro" id="IPR002364">
    <property type="entry name" value="Quin_OxRdtase/zeta-crystal_CS"/>
</dbReference>
<dbReference type="GO" id="GO:0008270">
    <property type="term" value="F:zinc ion binding"/>
    <property type="evidence" value="ECO:0007669"/>
    <property type="project" value="InterPro"/>
</dbReference>
<dbReference type="Pfam" id="PF08240">
    <property type="entry name" value="ADH_N"/>
    <property type="match status" value="1"/>
</dbReference>
<dbReference type="PANTHER" id="PTHR44573">
    <property type="entry name" value="NADPH-DEPENDENT ALKENAL/ONE OXIDOREDUCTASE, CHLOROPLASTIC"/>
    <property type="match status" value="1"/>
</dbReference>
<dbReference type="Pfam" id="PF13602">
    <property type="entry name" value="ADH_zinc_N_2"/>
    <property type="match status" value="1"/>
</dbReference>
<comment type="caution">
    <text evidence="5">The sequence shown here is derived from an EMBL/GenBank/DDBJ whole genome shotgun (WGS) entry which is preliminary data.</text>
</comment>
<dbReference type="InterPro" id="IPR011032">
    <property type="entry name" value="GroES-like_sf"/>
</dbReference>
<dbReference type="InterPro" id="IPR020843">
    <property type="entry name" value="ER"/>
</dbReference>
<dbReference type="Proteomes" id="UP001163823">
    <property type="component" value="Chromosome 4"/>
</dbReference>
<evidence type="ECO:0000259" key="4">
    <source>
        <dbReference type="SMART" id="SM00829"/>
    </source>
</evidence>
<keyword evidence="3" id="KW-0520">NAD</keyword>
<accession>A0AAD7PX82</accession>
<gene>
    <name evidence="5" type="ORF">O6P43_008969</name>
</gene>
<dbReference type="InterPro" id="IPR044626">
    <property type="entry name" value="AOR-like"/>
</dbReference>
<dbReference type="InterPro" id="IPR036291">
    <property type="entry name" value="NAD(P)-bd_dom_sf"/>
</dbReference>
<dbReference type="Gene3D" id="3.40.50.720">
    <property type="entry name" value="NAD(P)-binding Rossmann-like Domain"/>
    <property type="match status" value="1"/>
</dbReference>